<name>A0AA96FCV8_9MICO</name>
<evidence type="ECO:0000313" key="1">
    <source>
        <dbReference type="EMBL" id="WNM27999.1"/>
    </source>
</evidence>
<accession>A0AA96FCV8</accession>
<dbReference type="AlphaFoldDB" id="A0AA96FCV8"/>
<sequence>MPLAVTAIVLVGVVVVLVANLPAGLSTETEQPLVDEDASGLRADAGRRLHVEPELHRIPQPNHLSTAAAMMSAHA</sequence>
<reference evidence="1" key="1">
    <citation type="submission" date="2023-09" db="EMBL/GenBank/DDBJ databases">
        <title>Demequina sp. a novel bacteria isolated from Capsicum annuum.</title>
        <authorList>
            <person name="Humaira Z."/>
            <person name="Lee J."/>
            <person name="Cho D."/>
        </authorList>
    </citation>
    <scope>NUCLEOTIDE SEQUENCE</scope>
    <source>
        <strain evidence="1">PMTSA13</strain>
    </source>
</reference>
<dbReference type="Proteomes" id="UP001303408">
    <property type="component" value="Chromosome"/>
</dbReference>
<dbReference type="EMBL" id="CP134880">
    <property type="protein sequence ID" value="WNM27999.1"/>
    <property type="molecule type" value="Genomic_DNA"/>
</dbReference>
<dbReference type="KEGG" id="dcp:RN607_03080"/>
<gene>
    <name evidence="1" type="ORF">RN607_03080</name>
</gene>
<proteinExistence type="predicted"/>
<organism evidence="1">
    <name type="scientific">Demequina capsici</name>
    <dbReference type="NCBI Taxonomy" id="3075620"/>
    <lineage>
        <taxon>Bacteria</taxon>
        <taxon>Bacillati</taxon>
        <taxon>Actinomycetota</taxon>
        <taxon>Actinomycetes</taxon>
        <taxon>Micrococcales</taxon>
        <taxon>Demequinaceae</taxon>
        <taxon>Demequina</taxon>
    </lineage>
</organism>
<dbReference type="RefSeq" id="WP_313544253.1">
    <property type="nucleotide sequence ID" value="NZ_CP134880.1"/>
</dbReference>
<protein>
    <submittedName>
        <fullName evidence="1">Uncharacterized protein</fullName>
    </submittedName>
</protein>